<dbReference type="RefSeq" id="WP_131888765.1">
    <property type="nucleotide sequence ID" value="NZ_SMKU01000002.1"/>
</dbReference>
<sequence length="93" mass="10147">MKPAASPEPAPRFATIHVRRFGEHERIPIVLNDRGACGLPSDHRRRGCIGLNIQGGGSHQLVHLTADEALRLSDLLRAMAEADTAHDEEPDHA</sequence>
<organism evidence="1 2">
    <name type="scientific">Actinomadura rubrisoli</name>
    <dbReference type="NCBI Taxonomy" id="2530368"/>
    <lineage>
        <taxon>Bacteria</taxon>
        <taxon>Bacillati</taxon>
        <taxon>Actinomycetota</taxon>
        <taxon>Actinomycetes</taxon>
        <taxon>Streptosporangiales</taxon>
        <taxon>Thermomonosporaceae</taxon>
        <taxon>Actinomadura</taxon>
    </lineage>
</organism>
<evidence type="ECO:0000313" key="1">
    <source>
        <dbReference type="EMBL" id="TDD97603.1"/>
    </source>
</evidence>
<reference evidence="1 2" key="1">
    <citation type="submission" date="2019-03" db="EMBL/GenBank/DDBJ databases">
        <title>Draft genome sequences of novel Actinobacteria.</title>
        <authorList>
            <person name="Sahin N."/>
            <person name="Ay H."/>
            <person name="Saygin H."/>
        </authorList>
    </citation>
    <scope>NUCLEOTIDE SEQUENCE [LARGE SCALE GENOMIC DNA]</scope>
    <source>
        <strain evidence="1 2">H3C3</strain>
    </source>
</reference>
<comment type="caution">
    <text evidence="1">The sequence shown here is derived from an EMBL/GenBank/DDBJ whole genome shotgun (WGS) entry which is preliminary data.</text>
</comment>
<keyword evidence="2" id="KW-1185">Reference proteome</keyword>
<dbReference type="AlphaFoldDB" id="A0A4R5CH32"/>
<accession>A0A4R5CH32</accession>
<gene>
    <name evidence="1" type="ORF">E1298_00810</name>
</gene>
<proteinExistence type="predicted"/>
<dbReference type="EMBL" id="SMKU01000002">
    <property type="protein sequence ID" value="TDD97603.1"/>
    <property type="molecule type" value="Genomic_DNA"/>
</dbReference>
<protein>
    <submittedName>
        <fullName evidence="1">Uncharacterized protein</fullName>
    </submittedName>
</protein>
<dbReference type="Proteomes" id="UP000294513">
    <property type="component" value="Unassembled WGS sequence"/>
</dbReference>
<evidence type="ECO:0000313" key="2">
    <source>
        <dbReference type="Proteomes" id="UP000294513"/>
    </source>
</evidence>
<name>A0A4R5CH32_9ACTN</name>